<organism evidence="3 4">
    <name type="scientific">Gossypium schwendimanii</name>
    <name type="common">Cotton</name>
    <dbReference type="NCBI Taxonomy" id="34291"/>
    <lineage>
        <taxon>Eukaryota</taxon>
        <taxon>Viridiplantae</taxon>
        <taxon>Streptophyta</taxon>
        <taxon>Embryophyta</taxon>
        <taxon>Tracheophyta</taxon>
        <taxon>Spermatophyta</taxon>
        <taxon>Magnoliopsida</taxon>
        <taxon>eudicotyledons</taxon>
        <taxon>Gunneridae</taxon>
        <taxon>Pentapetalae</taxon>
        <taxon>rosids</taxon>
        <taxon>malvids</taxon>
        <taxon>Malvales</taxon>
        <taxon>Malvaceae</taxon>
        <taxon>Malvoideae</taxon>
        <taxon>Gossypium</taxon>
    </lineage>
</organism>
<keyword evidence="1" id="KW-0694">RNA-binding</keyword>
<dbReference type="SUPFAM" id="SSF54928">
    <property type="entry name" value="RNA-binding domain, RBD"/>
    <property type="match status" value="1"/>
</dbReference>
<dbReference type="InterPro" id="IPR035979">
    <property type="entry name" value="RBD_domain_sf"/>
</dbReference>
<evidence type="ECO:0000313" key="4">
    <source>
        <dbReference type="Proteomes" id="UP000593576"/>
    </source>
</evidence>
<comment type="caution">
    <text evidence="3">The sequence shown here is derived from an EMBL/GenBank/DDBJ whole genome shotgun (WGS) entry which is preliminary data.</text>
</comment>
<protein>
    <recommendedName>
        <fullName evidence="2">RRM domain-containing protein</fullName>
    </recommendedName>
</protein>
<dbReference type="OrthoDB" id="1749483at2759"/>
<dbReference type="CDD" id="cd00590">
    <property type="entry name" value="RRM_SF"/>
    <property type="match status" value="1"/>
</dbReference>
<dbReference type="GO" id="GO:0003723">
    <property type="term" value="F:RNA binding"/>
    <property type="evidence" value="ECO:0007669"/>
    <property type="project" value="UniProtKB-UniRule"/>
</dbReference>
<evidence type="ECO:0000313" key="3">
    <source>
        <dbReference type="EMBL" id="MBA0864112.1"/>
    </source>
</evidence>
<feature type="non-terminal residue" evidence="3">
    <location>
        <position position="66"/>
    </location>
</feature>
<proteinExistence type="predicted"/>
<dbReference type="PROSITE" id="PS50102">
    <property type="entry name" value="RRM"/>
    <property type="match status" value="1"/>
</dbReference>
<feature type="domain" description="RRM" evidence="2">
    <location>
        <begin position="6"/>
        <end position="66"/>
    </location>
</feature>
<gene>
    <name evidence="3" type="ORF">Goshw_030133</name>
</gene>
<accession>A0A7J9LZ26</accession>
<dbReference type="InterPro" id="IPR012677">
    <property type="entry name" value="Nucleotide-bd_a/b_plait_sf"/>
</dbReference>
<sequence length="66" mass="8099">MHWRWLKKLFGYHGKVIDAFIPNKRSISSKRFGFVRYANMYDANRAINRINKFWLMRSHIDVNLLR</sequence>
<dbReference type="AlphaFoldDB" id="A0A7J9LZ26"/>
<dbReference type="Proteomes" id="UP000593576">
    <property type="component" value="Unassembled WGS sequence"/>
</dbReference>
<dbReference type="Pfam" id="PF00076">
    <property type="entry name" value="RRM_1"/>
    <property type="match status" value="1"/>
</dbReference>
<dbReference type="InterPro" id="IPR000504">
    <property type="entry name" value="RRM_dom"/>
</dbReference>
<dbReference type="EMBL" id="JABFAF010000008">
    <property type="protein sequence ID" value="MBA0864112.1"/>
    <property type="molecule type" value="Genomic_DNA"/>
</dbReference>
<evidence type="ECO:0000256" key="1">
    <source>
        <dbReference type="PROSITE-ProRule" id="PRU00176"/>
    </source>
</evidence>
<reference evidence="3 4" key="1">
    <citation type="journal article" date="2019" name="Genome Biol. Evol.">
        <title>Insights into the evolution of the New World diploid cottons (Gossypium, subgenus Houzingenia) based on genome sequencing.</title>
        <authorList>
            <person name="Grover C.E."/>
            <person name="Arick M.A. 2nd"/>
            <person name="Thrash A."/>
            <person name="Conover J.L."/>
            <person name="Sanders W.S."/>
            <person name="Peterson D.G."/>
            <person name="Frelichowski J.E."/>
            <person name="Scheffler J.A."/>
            <person name="Scheffler B.E."/>
            <person name="Wendel J.F."/>
        </authorList>
    </citation>
    <scope>NUCLEOTIDE SEQUENCE [LARGE SCALE GENOMIC DNA]</scope>
    <source>
        <strain evidence="3">1</strain>
        <tissue evidence="3">Leaf</tissue>
    </source>
</reference>
<keyword evidence="4" id="KW-1185">Reference proteome</keyword>
<evidence type="ECO:0000259" key="2">
    <source>
        <dbReference type="PROSITE" id="PS50102"/>
    </source>
</evidence>
<dbReference type="Gene3D" id="3.30.70.330">
    <property type="match status" value="1"/>
</dbReference>
<name>A0A7J9LZ26_GOSSC</name>